<dbReference type="EMBL" id="JAUTXU010000210">
    <property type="protein sequence ID" value="KAK3698458.1"/>
    <property type="molecule type" value="Genomic_DNA"/>
</dbReference>
<name>A0ACC3MMY2_9PEZI</name>
<accession>A0ACC3MMY2</accession>
<dbReference type="Proteomes" id="UP001281147">
    <property type="component" value="Unassembled WGS sequence"/>
</dbReference>
<reference evidence="1" key="1">
    <citation type="submission" date="2023-07" db="EMBL/GenBank/DDBJ databases">
        <title>Black Yeasts Isolated from many extreme environments.</title>
        <authorList>
            <person name="Coleine C."/>
            <person name="Stajich J.E."/>
            <person name="Selbmann L."/>
        </authorList>
    </citation>
    <scope>NUCLEOTIDE SEQUENCE</scope>
    <source>
        <strain evidence="1">CCFEE 5714</strain>
    </source>
</reference>
<proteinExistence type="predicted"/>
<keyword evidence="2" id="KW-1185">Reference proteome</keyword>
<gene>
    <name evidence="1" type="ORF">LTR37_016929</name>
</gene>
<organism evidence="1 2">
    <name type="scientific">Vermiconidia calcicola</name>
    <dbReference type="NCBI Taxonomy" id="1690605"/>
    <lineage>
        <taxon>Eukaryota</taxon>
        <taxon>Fungi</taxon>
        <taxon>Dikarya</taxon>
        <taxon>Ascomycota</taxon>
        <taxon>Pezizomycotina</taxon>
        <taxon>Dothideomycetes</taxon>
        <taxon>Dothideomycetidae</taxon>
        <taxon>Mycosphaerellales</taxon>
        <taxon>Extremaceae</taxon>
        <taxon>Vermiconidia</taxon>
    </lineage>
</organism>
<comment type="caution">
    <text evidence="1">The sequence shown here is derived from an EMBL/GenBank/DDBJ whole genome shotgun (WGS) entry which is preliminary data.</text>
</comment>
<evidence type="ECO:0000313" key="1">
    <source>
        <dbReference type="EMBL" id="KAK3698458.1"/>
    </source>
</evidence>
<sequence>MPTSDDTTNVPPTPPIETSSSRASFTSCPPEEERAMHAPRETRADTPSQQHSSPAELERRHTMRQEPTPEPEAQPGAAEGDEREKAEHVEDAGNVADSPSPVGSPETVSDTEVRSAQSLGPTALSTAETDGESAPQYLYYPPMSSDRSHPKSTTSFLRPGSKFKGTQQSDRQVYDVQVEIKDVDMVESSLCGYLRIKGLTDDHPTLTTFFEGEIIGPKHLFRTTHPSWNSSEKIDLQHWARFPAWRPLAKSAKASSNFTLKNHLDREHLFMRWKEYFLVPDHRVKSISGASFEGFYYICFDQRVGSVSGIYFHAKSEKYQQLELRHVDDMGCMAAVEFR</sequence>
<evidence type="ECO:0000313" key="2">
    <source>
        <dbReference type="Proteomes" id="UP001281147"/>
    </source>
</evidence>
<protein>
    <submittedName>
        <fullName evidence="1">Uncharacterized protein</fullName>
    </submittedName>
</protein>